<dbReference type="Gene3D" id="3.30.360.110">
    <property type="entry name" value="S-adenosylmethionine decarboxylase domain"/>
    <property type="match status" value="1"/>
</dbReference>
<name>A0A383BKL4_9ZZZZ</name>
<organism evidence="11">
    <name type="scientific">marine metagenome</name>
    <dbReference type="NCBI Taxonomy" id="408172"/>
    <lineage>
        <taxon>unclassified sequences</taxon>
        <taxon>metagenomes</taxon>
        <taxon>ecological metagenomes</taxon>
    </lineage>
</organism>
<evidence type="ECO:0000256" key="8">
    <source>
        <dbReference type="ARBA" id="ARBA00023239"/>
    </source>
</evidence>
<evidence type="ECO:0000256" key="5">
    <source>
        <dbReference type="ARBA" id="ARBA00023066"/>
    </source>
</evidence>
<evidence type="ECO:0000256" key="3">
    <source>
        <dbReference type="ARBA" id="ARBA00022793"/>
    </source>
</evidence>
<dbReference type="SUPFAM" id="SSF56276">
    <property type="entry name" value="S-adenosylmethionine decarboxylase"/>
    <property type="match status" value="1"/>
</dbReference>
<dbReference type="GO" id="GO:0005829">
    <property type="term" value="C:cytosol"/>
    <property type="evidence" value="ECO:0007669"/>
    <property type="project" value="TreeGrafter"/>
</dbReference>
<dbReference type="InterPro" id="IPR017716">
    <property type="entry name" value="S-AdoMet_deCOase_pro-enz"/>
</dbReference>
<gene>
    <name evidence="11" type="ORF">METZ01_LOCUS472812</name>
</gene>
<dbReference type="GO" id="GO:0004014">
    <property type="term" value="F:adenosylmethionine decarboxylase activity"/>
    <property type="evidence" value="ECO:0007669"/>
    <property type="project" value="InterPro"/>
</dbReference>
<keyword evidence="5" id="KW-0745">Spermidine biosynthesis</keyword>
<dbReference type="AlphaFoldDB" id="A0A383BKL4"/>
<dbReference type="GO" id="GO:0008295">
    <property type="term" value="P:spermidine biosynthetic process"/>
    <property type="evidence" value="ECO:0007669"/>
    <property type="project" value="UniProtKB-KW"/>
</dbReference>
<evidence type="ECO:0000256" key="7">
    <source>
        <dbReference type="ARBA" id="ARBA00023145"/>
    </source>
</evidence>
<evidence type="ECO:0000256" key="10">
    <source>
        <dbReference type="ARBA" id="ARBA00023317"/>
    </source>
</evidence>
<evidence type="ECO:0000256" key="9">
    <source>
        <dbReference type="ARBA" id="ARBA00023270"/>
    </source>
</evidence>
<reference evidence="11" key="1">
    <citation type="submission" date="2018-05" db="EMBL/GenBank/DDBJ databases">
        <authorList>
            <person name="Lanie J.A."/>
            <person name="Ng W.-L."/>
            <person name="Kazmierczak K.M."/>
            <person name="Andrzejewski T.M."/>
            <person name="Davidsen T.M."/>
            <person name="Wayne K.J."/>
            <person name="Tettelin H."/>
            <person name="Glass J.I."/>
            <person name="Rusch D."/>
            <person name="Podicherti R."/>
            <person name="Tsui H.-C.T."/>
            <person name="Winkler M.E."/>
        </authorList>
    </citation>
    <scope>NUCLEOTIDE SEQUENCE</scope>
</reference>
<dbReference type="InterPro" id="IPR042286">
    <property type="entry name" value="AdoMetDC_C"/>
</dbReference>
<dbReference type="NCBIfam" id="TIGR03330">
    <property type="entry name" value="SAM_DCase_Bsu"/>
    <property type="match status" value="1"/>
</dbReference>
<keyword evidence="6" id="KW-0620">Polyamine biosynthesis</keyword>
<dbReference type="Pfam" id="PF02675">
    <property type="entry name" value="AdoMet_dc"/>
    <property type="match status" value="1"/>
</dbReference>
<evidence type="ECO:0008006" key="12">
    <source>
        <dbReference type="Google" id="ProtNLM"/>
    </source>
</evidence>
<keyword evidence="4" id="KW-0068">Autocatalytic cleavage</keyword>
<keyword evidence="9" id="KW-0704">Schiff base</keyword>
<keyword evidence="10" id="KW-0670">Pyruvate</keyword>
<keyword evidence="2" id="KW-0949">S-adenosyl-L-methionine</keyword>
<evidence type="ECO:0000313" key="11">
    <source>
        <dbReference type="EMBL" id="SVE19958.1"/>
    </source>
</evidence>
<comment type="cofactor">
    <cofactor evidence="1">
        <name>pyruvate</name>
        <dbReference type="ChEBI" id="CHEBI:15361"/>
    </cofactor>
</comment>
<protein>
    <recommendedName>
        <fullName evidence="12">S-adenosylmethionine decarboxylase proenzyme</fullName>
    </recommendedName>
</protein>
<dbReference type="InterPro" id="IPR016067">
    <property type="entry name" value="S-AdoMet_deCO2ase_core"/>
</dbReference>
<dbReference type="InterPro" id="IPR003826">
    <property type="entry name" value="AdoMetDC_fam_prok"/>
</dbReference>
<dbReference type="InterPro" id="IPR042284">
    <property type="entry name" value="AdoMetDC_N"/>
</dbReference>
<accession>A0A383BKL4</accession>
<dbReference type="EMBL" id="UINC01200875">
    <property type="protein sequence ID" value="SVE19958.1"/>
    <property type="molecule type" value="Genomic_DNA"/>
</dbReference>
<proteinExistence type="predicted"/>
<evidence type="ECO:0000256" key="4">
    <source>
        <dbReference type="ARBA" id="ARBA00022813"/>
    </source>
</evidence>
<dbReference type="PANTHER" id="PTHR33866:SF2">
    <property type="entry name" value="S-ADENOSYLMETHIONINE DECARBOXYLASE PROENZYME"/>
    <property type="match status" value="1"/>
</dbReference>
<sequence length="94" mass="10161">MEAAIKAAADAAQATLLHIHLHHFSPRGGVSGVAVLAESHISTHTWPEHGFAAFDIFMCGDAEPLKAAEALRQALRPSRIELTEQRRGILENPT</sequence>
<evidence type="ECO:0000256" key="1">
    <source>
        <dbReference type="ARBA" id="ARBA00001928"/>
    </source>
</evidence>
<keyword evidence="8" id="KW-0456">Lyase</keyword>
<keyword evidence="7" id="KW-0865">Zymogen</keyword>
<dbReference type="Gene3D" id="3.30.160.750">
    <property type="match status" value="1"/>
</dbReference>
<evidence type="ECO:0000256" key="2">
    <source>
        <dbReference type="ARBA" id="ARBA00022691"/>
    </source>
</evidence>
<dbReference type="PANTHER" id="PTHR33866">
    <property type="entry name" value="S-ADENOSYLMETHIONINE DECARBOXYLASE PROENZYME"/>
    <property type="match status" value="1"/>
</dbReference>
<keyword evidence="3" id="KW-0210">Decarboxylase</keyword>
<evidence type="ECO:0000256" key="6">
    <source>
        <dbReference type="ARBA" id="ARBA00023115"/>
    </source>
</evidence>